<feature type="compositionally biased region" description="Polar residues" evidence="1">
    <location>
        <begin position="241"/>
        <end position="270"/>
    </location>
</feature>
<dbReference type="EMBL" id="JACAZF010000009">
    <property type="protein sequence ID" value="KAF7294632.1"/>
    <property type="molecule type" value="Genomic_DNA"/>
</dbReference>
<keyword evidence="3" id="KW-1185">Reference proteome</keyword>
<dbReference type="GeneID" id="59349117"/>
<name>A0A8H6VUQ2_9AGAR</name>
<dbReference type="Proteomes" id="UP000636479">
    <property type="component" value="Unassembled WGS sequence"/>
</dbReference>
<evidence type="ECO:0000313" key="2">
    <source>
        <dbReference type="EMBL" id="KAF7294632.1"/>
    </source>
</evidence>
<gene>
    <name evidence="2" type="ORF">MIND_00999800</name>
</gene>
<evidence type="ECO:0000256" key="1">
    <source>
        <dbReference type="SAM" id="MobiDB-lite"/>
    </source>
</evidence>
<comment type="caution">
    <text evidence="2">The sequence shown here is derived from an EMBL/GenBank/DDBJ whole genome shotgun (WGS) entry which is preliminary data.</text>
</comment>
<feature type="region of interest" description="Disordered" evidence="1">
    <location>
        <begin position="208"/>
        <end position="278"/>
    </location>
</feature>
<dbReference type="RefSeq" id="XP_037215995.1">
    <property type="nucleotide sequence ID" value="XM_037366601.1"/>
</dbReference>
<accession>A0A8H6VUQ2</accession>
<protein>
    <submittedName>
        <fullName evidence="2">Uncharacterized protein</fullName>
    </submittedName>
</protein>
<organism evidence="2 3">
    <name type="scientific">Mycena indigotica</name>
    <dbReference type="NCBI Taxonomy" id="2126181"/>
    <lineage>
        <taxon>Eukaryota</taxon>
        <taxon>Fungi</taxon>
        <taxon>Dikarya</taxon>
        <taxon>Basidiomycota</taxon>
        <taxon>Agaricomycotina</taxon>
        <taxon>Agaricomycetes</taxon>
        <taxon>Agaricomycetidae</taxon>
        <taxon>Agaricales</taxon>
        <taxon>Marasmiineae</taxon>
        <taxon>Mycenaceae</taxon>
        <taxon>Mycena</taxon>
    </lineage>
</organism>
<reference evidence="2" key="1">
    <citation type="submission" date="2020-05" db="EMBL/GenBank/DDBJ databases">
        <title>Mycena genomes resolve the evolution of fungal bioluminescence.</title>
        <authorList>
            <person name="Tsai I.J."/>
        </authorList>
    </citation>
    <scope>NUCLEOTIDE SEQUENCE</scope>
    <source>
        <strain evidence="2">171206Taipei</strain>
    </source>
</reference>
<sequence length="278" mass="31453">MLPQKLGDDFKSSKIHQLRSPFQYNWANKLNCGWIQVFAALASDDHTLGHEMATLGSTALSYRDCDAWLVDQRDGSRLQIWSPSIDRLTNTMFGTIRLSDSQSFNIYWSYTNDSENCLYSLGEVSRSITAAASRGLERSEWMTLAASFARSHGMSSSQMSSSQDRVRWPVRPRMGIKLRRDNNDERDQIQLRIWRLEQPPTYDEMQAVETSHHDGQSNSAHPCQRSPPDVVFHFNLEGYAENSSGRSAEPSSSNEASQDLETRTNIVSDSDSEKSLAT</sequence>
<dbReference type="AlphaFoldDB" id="A0A8H6VUQ2"/>
<proteinExistence type="predicted"/>
<evidence type="ECO:0000313" key="3">
    <source>
        <dbReference type="Proteomes" id="UP000636479"/>
    </source>
</evidence>